<comment type="caution">
    <text evidence="5">The sequence shown here is derived from an EMBL/GenBank/DDBJ whole genome shotgun (WGS) entry which is preliminary data.</text>
</comment>
<evidence type="ECO:0000313" key="5">
    <source>
        <dbReference type="EMBL" id="ODA30155.1"/>
    </source>
</evidence>
<feature type="repeat" description="WD" evidence="3">
    <location>
        <begin position="30"/>
        <end position="71"/>
    </location>
</feature>
<dbReference type="Gene3D" id="2.130.10.10">
    <property type="entry name" value="YVTN repeat-like/Quinoprotein amine dehydrogenase"/>
    <property type="match status" value="2"/>
</dbReference>
<evidence type="ECO:0000256" key="1">
    <source>
        <dbReference type="ARBA" id="ARBA00022574"/>
    </source>
</evidence>
<dbReference type="PANTHER" id="PTHR19879">
    <property type="entry name" value="TRANSCRIPTION INITIATION FACTOR TFIID"/>
    <property type="match status" value="1"/>
</dbReference>
<keyword evidence="4" id="KW-0732">Signal</keyword>
<keyword evidence="6" id="KW-1185">Reference proteome</keyword>
<organism evidence="5 6">
    <name type="scientific">Veronia pacifica</name>
    <dbReference type="NCBI Taxonomy" id="1080227"/>
    <lineage>
        <taxon>Bacteria</taxon>
        <taxon>Pseudomonadati</taxon>
        <taxon>Pseudomonadota</taxon>
        <taxon>Gammaproteobacteria</taxon>
        <taxon>Vibrionales</taxon>
        <taxon>Vibrionaceae</taxon>
        <taxon>Veronia</taxon>
    </lineage>
</organism>
<protein>
    <submittedName>
        <fullName evidence="5">Uncharacterized protein</fullName>
    </submittedName>
</protein>
<dbReference type="PROSITE" id="PS50082">
    <property type="entry name" value="WD_REPEATS_2"/>
    <property type="match status" value="3"/>
</dbReference>
<reference evidence="5 6" key="1">
    <citation type="submission" date="2016-05" db="EMBL/GenBank/DDBJ databases">
        <title>Genomic Taxonomy of the Vibrionaceae.</title>
        <authorList>
            <person name="Gomez-Gil B."/>
            <person name="Enciso-Ibarra J."/>
        </authorList>
    </citation>
    <scope>NUCLEOTIDE SEQUENCE [LARGE SCALE GENOMIC DNA]</scope>
    <source>
        <strain evidence="5 6">CAIM 1920</strain>
    </source>
</reference>
<proteinExistence type="predicted"/>
<dbReference type="SUPFAM" id="SSF50998">
    <property type="entry name" value="Quinoprotein alcohol dehydrogenase-like"/>
    <property type="match status" value="1"/>
</dbReference>
<evidence type="ECO:0000313" key="6">
    <source>
        <dbReference type="Proteomes" id="UP000094936"/>
    </source>
</evidence>
<sequence>MYRFIRAFCVTLTILAISGCFHSADEARRWEIHTEGVTSFSLSRNGQFGLIAAKENGIVLWDLNTNKQLASFGFQDPDSNTVIASQISDNNRYAITATSQNFSVWDLAWGKSEGLWSISDGNIRDVAISNNGEKILLALSNGKALFVDLGTGRRLEFLAHREKVNSVALSPNGKYGMSGGNDHFAYLWNTDSGQIIDTFEHQHRITRVALHRGGKYAFSADGDDMAIIWDLSTGNALSQLDLFHRHPNFSTARFSDDGSLLATGTPGRRVQLWSVTKGDNQGRWVAAEQPDTRPPSAVVYDVAFTPDNQVISATSAGIAQAWDIEQH</sequence>
<dbReference type="PROSITE" id="PS00678">
    <property type="entry name" value="WD_REPEATS_1"/>
    <property type="match status" value="1"/>
</dbReference>
<dbReference type="InterPro" id="IPR015943">
    <property type="entry name" value="WD40/YVTN_repeat-like_dom_sf"/>
</dbReference>
<dbReference type="EMBL" id="LYBM01000057">
    <property type="protein sequence ID" value="ODA30155.1"/>
    <property type="molecule type" value="Genomic_DNA"/>
</dbReference>
<dbReference type="Pfam" id="PF00400">
    <property type="entry name" value="WD40"/>
    <property type="match status" value="3"/>
</dbReference>
<dbReference type="InterPro" id="IPR019775">
    <property type="entry name" value="WD40_repeat_CS"/>
</dbReference>
<dbReference type="OrthoDB" id="6192037at2"/>
<feature type="chain" id="PRO_5008672897" evidence="4">
    <location>
        <begin position="24"/>
        <end position="327"/>
    </location>
</feature>
<accession>A0A1C3EA73</accession>
<evidence type="ECO:0000256" key="4">
    <source>
        <dbReference type="SAM" id="SignalP"/>
    </source>
</evidence>
<dbReference type="InterPro" id="IPR001680">
    <property type="entry name" value="WD40_rpt"/>
</dbReference>
<dbReference type="STRING" id="1080227.A8L45_20855"/>
<feature type="repeat" description="WD" evidence="3">
    <location>
        <begin position="198"/>
        <end position="239"/>
    </location>
</feature>
<keyword evidence="1 3" id="KW-0853">WD repeat</keyword>
<feature type="repeat" description="WD" evidence="3">
    <location>
        <begin position="157"/>
        <end position="198"/>
    </location>
</feature>
<dbReference type="PANTHER" id="PTHR19879:SF9">
    <property type="entry name" value="TRANSCRIPTION INITIATION FACTOR TFIID SUBUNIT 5"/>
    <property type="match status" value="1"/>
</dbReference>
<keyword evidence="2" id="KW-0677">Repeat</keyword>
<gene>
    <name evidence="5" type="ORF">A8L45_20855</name>
</gene>
<dbReference type="AlphaFoldDB" id="A0A1C3EA73"/>
<dbReference type="InterPro" id="IPR011047">
    <property type="entry name" value="Quinoprotein_ADH-like_sf"/>
</dbReference>
<name>A0A1C3EA73_9GAMM</name>
<dbReference type="PROSITE" id="PS51257">
    <property type="entry name" value="PROKAR_LIPOPROTEIN"/>
    <property type="match status" value="1"/>
</dbReference>
<dbReference type="Proteomes" id="UP000094936">
    <property type="component" value="Unassembled WGS sequence"/>
</dbReference>
<dbReference type="SMART" id="SM00320">
    <property type="entry name" value="WD40"/>
    <property type="match status" value="7"/>
</dbReference>
<feature type="signal peptide" evidence="4">
    <location>
        <begin position="1"/>
        <end position="23"/>
    </location>
</feature>
<evidence type="ECO:0000256" key="2">
    <source>
        <dbReference type="ARBA" id="ARBA00022737"/>
    </source>
</evidence>
<dbReference type="PROSITE" id="PS50294">
    <property type="entry name" value="WD_REPEATS_REGION"/>
    <property type="match status" value="1"/>
</dbReference>
<evidence type="ECO:0000256" key="3">
    <source>
        <dbReference type="PROSITE-ProRule" id="PRU00221"/>
    </source>
</evidence>
<dbReference type="RefSeq" id="WP_068905292.1">
    <property type="nucleotide sequence ID" value="NZ_JBHUIF010000006.1"/>
</dbReference>